<evidence type="ECO:0000259" key="3">
    <source>
        <dbReference type="PROSITE" id="PS50883"/>
    </source>
</evidence>
<dbReference type="InterPro" id="IPR000160">
    <property type="entry name" value="GGDEF_dom"/>
</dbReference>
<dbReference type="SUPFAM" id="SSF55073">
    <property type="entry name" value="Nucleotide cyclase"/>
    <property type="match status" value="1"/>
</dbReference>
<dbReference type="SMART" id="SM00052">
    <property type="entry name" value="EAL"/>
    <property type="match status" value="1"/>
</dbReference>
<feature type="transmembrane region" description="Helical" evidence="1">
    <location>
        <begin position="197"/>
        <end position="221"/>
    </location>
</feature>
<dbReference type="Gene3D" id="3.30.70.270">
    <property type="match status" value="1"/>
</dbReference>
<evidence type="ECO:0000256" key="1">
    <source>
        <dbReference type="SAM" id="Phobius"/>
    </source>
</evidence>
<evidence type="ECO:0000313" key="4">
    <source>
        <dbReference type="EMBL" id="OHU97202.1"/>
    </source>
</evidence>
<protein>
    <recommendedName>
        <fullName evidence="3">EAL domain-containing protein</fullName>
    </recommendedName>
</protein>
<dbReference type="STRING" id="327939.BIW53_02480"/>
<keyword evidence="1" id="KW-0472">Membrane</keyword>
<dbReference type="Proteomes" id="UP000180253">
    <property type="component" value="Unassembled WGS sequence"/>
</dbReference>
<dbReference type="Pfam" id="PF07696">
    <property type="entry name" value="7TMR-DISMED2"/>
    <property type="match status" value="1"/>
</dbReference>
<feature type="signal peptide" evidence="2">
    <location>
        <begin position="1"/>
        <end position="24"/>
    </location>
</feature>
<dbReference type="InterPro" id="IPR011623">
    <property type="entry name" value="7TMR_DISM_rcpt_extracell_dom1"/>
</dbReference>
<dbReference type="AlphaFoldDB" id="A0A1S1N7D4"/>
<dbReference type="PROSITE" id="PS50883">
    <property type="entry name" value="EAL"/>
    <property type="match status" value="1"/>
</dbReference>
<reference evidence="4 5" key="1">
    <citation type="submission" date="2016-10" db="EMBL/GenBank/DDBJ databases">
        <title>Pseudoalteromonas amylolytica sp. nov., isolated from the surface seawater.</title>
        <authorList>
            <person name="Wu Y.-H."/>
            <person name="Cheng H."/>
            <person name="Jin X.-B."/>
            <person name="Wang C.-S."/>
            <person name="Xu X.-W."/>
        </authorList>
    </citation>
    <scope>NUCLEOTIDE SEQUENCE [LARGE SCALE GENOMIC DNA]</scope>
    <source>
        <strain evidence="4 5">JCM 12483</strain>
    </source>
</reference>
<feature type="transmembrane region" description="Helical" evidence="1">
    <location>
        <begin position="227"/>
        <end position="248"/>
    </location>
</feature>
<dbReference type="Gene3D" id="3.20.20.450">
    <property type="entry name" value="EAL domain"/>
    <property type="match status" value="1"/>
</dbReference>
<evidence type="ECO:0000256" key="2">
    <source>
        <dbReference type="SAM" id="SignalP"/>
    </source>
</evidence>
<dbReference type="Pfam" id="PF00563">
    <property type="entry name" value="EAL"/>
    <property type="match status" value="1"/>
</dbReference>
<dbReference type="GO" id="GO:0071111">
    <property type="term" value="F:cyclic-guanylate-specific phosphodiesterase activity"/>
    <property type="evidence" value="ECO:0007669"/>
    <property type="project" value="InterPro"/>
</dbReference>
<dbReference type="CDD" id="cd01948">
    <property type="entry name" value="EAL"/>
    <property type="match status" value="1"/>
</dbReference>
<dbReference type="Pfam" id="PF00990">
    <property type="entry name" value="GGDEF"/>
    <property type="match status" value="1"/>
</dbReference>
<proteinExistence type="predicted"/>
<feature type="transmembrane region" description="Helical" evidence="1">
    <location>
        <begin position="318"/>
        <end position="337"/>
    </location>
</feature>
<name>A0A1S1N7D4_9GAMM</name>
<keyword evidence="1" id="KW-1133">Transmembrane helix</keyword>
<comment type="caution">
    <text evidence="4">The sequence shown here is derived from an EMBL/GenBank/DDBJ whole genome shotgun (WGS) entry which is preliminary data.</text>
</comment>
<dbReference type="SMART" id="SM00267">
    <property type="entry name" value="GGDEF"/>
    <property type="match status" value="1"/>
</dbReference>
<evidence type="ECO:0000313" key="5">
    <source>
        <dbReference type="Proteomes" id="UP000180253"/>
    </source>
</evidence>
<sequence>MGASKVIRIASLLCLMVFSNISIALSTSTYNDVSNQKTIDDILKEQQSFVELDEAVLTAPKLVSTWVKVDISGEPSPRGRKALYVNKPLNSELELYLIQQNKLLGQVRVPSDNFSSSRMQSIFPHIYFSTQNKDSQVYIRLRSPYKVMFDFQVVSEDVFKKRSQSRLFWYGLELGLLYFIAMILAIMALLSRRQYLALLSIYVCFLAIQCSVNNGSVYYYLPSGISQFVSSFNGSWLILACALCLLYHQSYFAISQTNKILSHVVWGSVVTLLGMAVLSFGMGSALSVQLQAISSLGTMVVLAALYRSAKQGFARDVWLVSAAWLPMFMLGIVWVGMQLGIVTNGRMLGISKLAVVTHIVLLTLSVFMHDKKQKDRFLFYSLHDPDTGLSNRFALNNYLEHLANRNTHHTLLLFRPLIIHSIRLNLGVANANKHLNELFGKLYTQLDTYGSVTLAVPEGKKTEIFRLDDSTFAITLIGKLSLSQIEQYVCILSSVFEEGIEYKGTRLIDEIEIGVAHSPIHAKTADSLIQRAMLALSTKSHDTDRWQIFDVASSVISERRMQLSSALKDAIDNDSFSLYLQPQVNLKTGKVYGAEGLLRWFHPKLGQVPPDEFIPIAESSGLIHLLTEMVFEKGLNYQKQLVEQYPGHVLSLNMSGKDLSKKELLVHLITLVNELNLNPSQIVIEITESVTIDNEDNLKSILDDYRSVGVKLAIDDFGTGYSSLAYLSRVGFDELKIDKQFVMDIETSQSNQTIAKAMSDMAHSLGLKVVAEGVESIESYTRLEHYGCDFGQGYFIAKPMNYEEYLVWLYKVSQSDDVKQYLAL</sequence>
<accession>A0A1S1N7D4</accession>
<dbReference type="InterPro" id="IPR050706">
    <property type="entry name" value="Cyclic-di-GMP_PDE-like"/>
</dbReference>
<feature type="transmembrane region" description="Helical" evidence="1">
    <location>
        <begin position="260"/>
        <end position="282"/>
    </location>
</feature>
<keyword evidence="5" id="KW-1185">Reference proteome</keyword>
<dbReference type="RefSeq" id="WP_070990238.1">
    <property type="nucleotide sequence ID" value="NZ_CBCSHD010000008.1"/>
</dbReference>
<dbReference type="InterPro" id="IPR011622">
    <property type="entry name" value="7TMR_DISM_rcpt_extracell_dom2"/>
</dbReference>
<dbReference type="PANTHER" id="PTHR33121:SF70">
    <property type="entry name" value="SIGNALING PROTEIN YKOW"/>
    <property type="match status" value="1"/>
</dbReference>
<keyword evidence="1" id="KW-0812">Transmembrane</keyword>
<dbReference type="EMBL" id="MNAN01000018">
    <property type="protein sequence ID" value="OHU97202.1"/>
    <property type="molecule type" value="Genomic_DNA"/>
</dbReference>
<keyword evidence="2" id="KW-0732">Signal</keyword>
<organism evidence="4 5">
    <name type="scientific">Pseudoalteromonas byunsanensis</name>
    <dbReference type="NCBI Taxonomy" id="327939"/>
    <lineage>
        <taxon>Bacteria</taxon>
        <taxon>Pseudomonadati</taxon>
        <taxon>Pseudomonadota</taxon>
        <taxon>Gammaproteobacteria</taxon>
        <taxon>Alteromonadales</taxon>
        <taxon>Pseudoalteromonadaceae</taxon>
        <taxon>Pseudoalteromonas</taxon>
    </lineage>
</organism>
<feature type="transmembrane region" description="Helical" evidence="1">
    <location>
        <begin position="167"/>
        <end position="190"/>
    </location>
</feature>
<dbReference type="Pfam" id="PF07695">
    <property type="entry name" value="7TMR-DISM_7TM"/>
    <property type="match status" value="1"/>
</dbReference>
<feature type="chain" id="PRO_5010272959" description="EAL domain-containing protein" evidence="2">
    <location>
        <begin position="25"/>
        <end position="824"/>
    </location>
</feature>
<dbReference type="InterPro" id="IPR029787">
    <property type="entry name" value="Nucleotide_cyclase"/>
</dbReference>
<dbReference type="InterPro" id="IPR043128">
    <property type="entry name" value="Rev_trsase/Diguanyl_cyclase"/>
</dbReference>
<dbReference type="PANTHER" id="PTHR33121">
    <property type="entry name" value="CYCLIC DI-GMP PHOSPHODIESTERASE PDEF"/>
    <property type="match status" value="1"/>
</dbReference>
<dbReference type="InterPro" id="IPR035919">
    <property type="entry name" value="EAL_sf"/>
</dbReference>
<gene>
    <name evidence="4" type="ORF">BIW53_02480</name>
</gene>
<feature type="domain" description="EAL" evidence="3">
    <location>
        <begin position="560"/>
        <end position="813"/>
    </location>
</feature>
<dbReference type="SUPFAM" id="SSF141868">
    <property type="entry name" value="EAL domain-like"/>
    <property type="match status" value="1"/>
</dbReference>
<feature type="transmembrane region" description="Helical" evidence="1">
    <location>
        <begin position="288"/>
        <end position="306"/>
    </location>
</feature>
<dbReference type="Gene3D" id="2.60.40.2380">
    <property type="match status" value="1"/>
</dbReference>
<dbReference type="InterPro" id="IPR001633">
    <property type="entry name" value="EAL_dom"/>
</dbReference>